<organism evidence="3 4">
    <name type="scientific">Pigmentiphaga daeguensis</name>
    <dbReference type="NCBI Taxonomy" id="414049"/>
    <lineage>
        <taxon>Bacteria</taxon>
        <taxon>Pseudomonadati</taxon>
        <taxon>Pseudomonadota</taxon>
        <taxon>Betaproteobacteria</taxon>
        <taxon>Burkholderiales</taxon>
        <taxon>Alcaligenaceae</taxon>
        <taxon>Pigmentiphaga</taxon>
    </lineage>
</organism>
<dbReference type="PANTHER" id="PTHR32305">
    <property type="match status" value="1"/>
</dbReference>
<gene>
    <name evidence="3" type="ORF">GCM10009097_27270</name>
</gene>
<dbReference type="Pfam" id="PF25023">
    <property type="entry name" value="TEN_YD-shell"/>
    <property type="match status" value="1"/>
</dbReference>
<sequence length="560" mass="58636">MRDDGTLTYTYDANGSMLTGAGHTVTYTGFNMPATITGNGTTLSFVYDDTHQRVKQIAPSGTVYYVHPDNVGGLFYEKEVKTGGVIEHKHYITASSGTVAIYTTRSTNVTTLRYLHKDHLGSTNAVSDETGAVVERLAYDAWGKRQFPNGTTDPGNTLAGVNTDRGFTGHEHLEEVGLVHMNGRIYDPVIGRFMSADPMIQAPYNLQSYNRYSYAFNSPLNGVDPSGFGLFDFVGDVLGGVADGIGAIGEGIGAIGEGIGSILDSRIGRMGLAIGVGYMTGNWYLANFGGWSGAPVAAGALGGFSGTMVATGGDFEASLKGAIVGAGFGWAGGLEGNLIYAGHAAVGCASGELQGGGCLRGAASAVAGKLMTVNTKGWENYERFAMTVAVGGTVSVIGGGQFANGAITAAYGYLFNQVMTKLQAEAAANARNNAVMRGECPAGFENNCAGLPRTTGTRNGVDALETIGTFSGAAAAVAFKNPQLALRLTTISFVSSTGTQLLEPNFGRAALDFQLNLLSHQLETRFPMTAPVNFIISESFKLTPTYRLMADKINNEVRGK</sequence>
<proteinExistence type="predicted"/>
<protein>
    <recommendedName>
        <fullName evidence="2">Teneurin-like YD-shell domain-containing protein</fullName>
    </recommendedName>
</protein>
<dbReference type="InterPro" id="IPR022385">
    <property type="entry name" value="Rhs_assc_core"/>
</dbReference>
<keyword evidence="1" id="KW-0677">Repeat</keyword>
<evidence type="ECO:0000313" key="4">
    <source>
        <dbReference type="Proteomes" id="UP001501706"/>
    </source>
</evidence>
<comment type="caution">
    <text evidence="3">The sequence shown here is derived from an EMBL/GenBank/DDBJ whole genome shotgun (WGS) entry which is preliminary data.</text>
</comment>
<evidence type="ECO:0000259" key="2">
    <source>
        <dbReference type="Pfam" id="PF25023"/>
    </source>
</evidence>
<dbReference type="InterPro" id="IPR050708">
    <property type="entry name" value="T6SS_VgrG/RHS"/>
</dbReference>
<accession>A0ABP3LWM4</accession>
<evidence type="ECO:0000313" key="3">
    <source>
        <dbReference type="EMBL" id="GAA0508691.1"/>
    </source>
</evidence>
<dbReference type="NCBIfam" id="TIGR03696">
    <property type="entry name" value="Rhs_assc_core"/>
    <property type="match status" value="1"/>
</dbReference>
<name>A0ABP3LWM4_9BURK</name>
<dbReference type="Proteomes" id="UP001501706">
    <property type="component" value="Unassembled WGS sequence"/>
</dbReference>
<dbReference type="PANTHER" id="PTHR32305:SF15">
    <property type="entry name" value="PROTEIN RHSA-RELATED"/>
    <property type="match status" value="1"/>
</dbReference>
<dbReference type="InterPro" id="IPR056823">
    <property type="entry name" value="TEN-like_YD-shell"/>
</dbReference>
<dbReference type="EMBL" id="BAAAEN010000009">
    <property type="protein sequence ID" value="GAA0508691.1"/>
    <property type="molecule type" value="Genomic_DNA"/>
</dbReference>
<keyword evidence="4" id="KW-1185">Reference proteome</keyword>
<reference evidence="4" key="1">
    <citation type="journal article" date="2019" name="Int. J. Syst. Evol. Microbiol.">
        <title>The Global Catalogue of Microorganisms (GCM) 10K type strain sequencing project: providing services to taxonomists for standard genome sequencing and annotation.</title>
        <authorList>
            <consortium name="The Broad Institute Genomics Platform"/>
            <consortium name="The Broad Institute Genome Sequencing Center for Infectious Disease"/>
            <person name="Wu L."/>
            <person name="Ma J."/>
        </authorList>
    </citation>
    <scope>NUCLEOTIDE SEQUENCE [LARGE SCALE GENOMIC DNA]</scope>
    <source>
        <strain evidence="4">JCM 14330</strain>
    </source>
</reference>
<dbReference type="Gene3D" id="2.180.10.10">
    <property type="entry name" value="RHS repeat-associated core"/>
    <property type="match status" value="1"/>
</dbReference>
<evidence type="ECO:0000256" key="1">
    <source>
        <dbReference type="ARBA" id="ARBA00022737"/>
    </source>
</evidence>
<feature type="domain" description="Teneurin-like YD-shell" evidence="2">
    <location>
        <begin position="5"/>
        <end position="219"/>
    </location>
</feature>